<comment type="caution">
    <text evidence="2">The sequence shown here is derived from an EMBL/GenBank/DDBJ whole genome shotgun (WGS) entry which is preliminary data.</text>
</comment>
<accession>A0A4S2KV20</accession>
<evidence type="ECO:0000313" key="3">
    <source>
        <dbReference type="Proteomes" id="UP000310200"/>
    </source>
</evidence>
<evidence type="ECO:0000256" key="1">
    <source>
        <dbReference type="SAM" id="SignalP"/>
    </source>
</evidence>
<dbReference type="STRING" id="300112.A0A4S2KV20"/>
<feature type="signal peptide" evidence="1">
    <location>
        <begin position="1"/>
        <end position="20"/>
    </location>
</feature>
<dbReference type="Proteomes" id="UP000310200">
    <property type="component" value="Unassembled WGS sequence"/>
</dbReference>
<keyword evidence="1" id="KW-0732">Signal</keyword>
<proteinExistence type="predicted"/>
<gene>
    <name evidence="2" type="ORF">DBV15_05567</name>
</gene>
<organism evidence="2 3">
    <name type="scientific">Temnothorax longispinosus</name>
    <dbReference type="NCBI Taxonomy" id="300112"/>
    <lineage>
        <taxon>Eukaryota</taxon>
        <taxon>Metazoa</taxon>
        <taxon>Ecdysozoa</taxon>
        <taxon>Arthropoda</taxon>
        <taxon>Hexapoda</taxon>
        <taxon>Insecta</taxon>
        <taxon>Pterygota</taxon>
        <taxon>Neoptera</taxon>
        <taxon>Endopterygota</taxon>
        <taxon>Hymenoptera</taxon>
        <taxon>Apocrita</taxon>
        <taxon>Aculeata</taxon>
        <taxon>Formicoidea</taxon>
        <taxon>Formicidae</taxon>
        <taxon>Myrmicinae</taxon>
        <taxon>Temnothorax</taxon>
    </lineage>
</organism>
<reference evidence="2 3" key="1">
    <citation type="journal article" date="2019" name="Philos. Trans. R. Soc. Lond., B, Biol. Sci.">
        <title>Ant behaviour and brain gene expression of defending hosts depend on the ecological success of the intruding social parasite.</title>
        <authorList>
            <person name="Kaur R."/>
            <person name="Stoldt M."/>
            <person name="Jongepier E."/>
            <person name="Feldmeyer B."/>
            <person name="Menzel F."/>
            <person name="Bornberg-Bauer E."/>
            <person name="Foitzik S."/>
        </authorList>
    </citation>
    <scope>NUCLEOTIDE SEQUENCE [LARGE SCALE GENOMIC DNA]</scope>
    <source>
        <tissue evidence="2">Whole body</tissue>
    </source>
</reference>
<protein>
    <submittedName>
        <fullName evidence="2">Uncharacterized protein</fullName>
    </submittedName>
</protein>
<evidence type="ECO:0000313" key="2">
    <source>
        <dbReference type="EMBL" id="TGZ51907.1"/>
    </source>
</evidence>
<sequence length="190" mass="21363">MWLPQILLFIVVIMATRVLHLDIIASCNTLSNGVSTAQKSISVSQIGAIACRLTAKWLNFVESAFRELPDLVESFGRILLNLRIHEPPTSITVLRYSCGSREKKTKKKQVGRVEYYSDSGIGLRREMKSERRSLAKLDNSADDSTVAEREWRVDKAGQRGNKMGTMLPGIIFCLLRQTNRVLGTTVFIHP</sequence>
<feature type="chain" id="PRO_5020370217" evidence="1">
    <location>
        <begin position="21"/>
        <end position="190"/>
    </location>
</feature>
<keyword evidence="3" id="KW-1185">Reference proteome</keyword>
<dbReference type="AlphaFoldDB" id="A0A4S2KV20"/>
<name>A0A4S2KV20_9HYME</name>
<dbReference type="EMBL" id="QBLH01001418">
    <property type="protein sequence ID" value="TGZ51907.1"/>
    <property type="molecule type" value="Genomic_DNA"/>
</dbReference>